<dbReference type="SUPFAM" id="SSF51905">
    <property type="entry name" value="FAD/NAD(P)-binding domain"/>
    <property type="match status" value="1"/>
</dbReference>
<reference evidence="6 7" key="1">
    <citation type="journal article" date="2013" name="PLoS Pathog.">
        <title>Genomic analysis of the Kiwifruit pathogen Pseudomonas syringae pv. actinidiae provides insight into the origins of an emergent plant disease.</title>
        <authorList>
            <person name="McCann H.C."/>
            <person name="Rikkerink E.H."/>
            <person name="Bertels F."/>
            <person name="Fiers M."/>
            <person name="Lu A."/>
            <person name="Rees-George J."/>
            <person name="Andersen M.T."/>
            <person name="Gleave A.P."/>
            <person name="Haubold B."/>
            <person name="Wohlers M.W."/>
            <person name="Guttman D.S."/>
            <person name="Wang P.W."/>
            <person name="Straub C."/>
            <person name="Vanneste J.L."/>
            <person name="Rainey P.B."/>
            <person name="Templeton M.D."/>
        </authorList>
    </citation>
    <scope>NUCLEOTIDE SEQUENCE [LARGE SCALE GENOMIC DNA]</scope>
    <source>
        <strain evidence="6 7">ICMP 18807</strain>
    </source>
</reference>
<dbReference type="GO" id="GO:0016491">
    <property type="term" value="F:oxidoreductase activity"/>
    <property type="evidence" value="ECO:0007669"/>
    <property type="project" value="InterPro"/>
</dbReference>
<keyword evidence="4" id="KW-0274">FAD</keyword>
<dbReference type="Proteomes" id="UP000015729">
    <property type="component" value="Unassembled WGS sequence"/>
</dbReference>
<dbReference type="PRINTS" id="PR00469">
    <property type="entry name" value="PNDRDTASEII"/>
</dbReference>
<dbReference type="PANTHER" id="PTHR43429">
    <property type="entry name" value="PYRIDINE NUCLEOTIDE-DISULFIDE OXIDOREDUCTASE DOMAIN-CONTAINING"/>
    <property type="match status" value="1"/>
</dbReference>
<feature type="non-terminal residue" evidence="6">
    <location>
        <position position="164"/>
    </location>
</feature>
<dbReference type="InterPro" id="IPR023753">
    <property type="entry name" value="FAD/NAD-binding_dom"/>
</dbReference>
<dbReference type="AlphaFoldDB" id="S6UQC3"/>
<dbReference type="EMBL" id="AOKG01002006">
    <property type="protein sequence ID" value="EPN40762.1"/>
    <property type="molecule type" value="Genomic_DNA"/>
</dbReference>
<dbReference type="Pfam" id="PF07992">
    <property type="entry name" value="Pyr_redox_2"/>
    <property type="match status" value="1"/>
</dbReference>
<organism evidence="6 7">
    <name type="scientific">Pseudomonas syringae pv. actinidiae ICMP 18807</name>
    <dbReference type="NCBI Taxonomy" id="1194404"/>
    <lineage>
        <taxon>Bacteria</taxon>
        <taxon>Pseudomonadati</taxon>
        <taxon>Pseudomonadota</taxon>
        <taxon>Gammaproteobacteria</taxon>
        <taxon>Pseudomonadales</taxon>
        <taxon>Pseudomonadaceae</taxon>
        <taxon>Pseudomonas</taxon>
        <taxon>Pseudomonas syringae</taxon>
    </lineage>
</organism>
<comment type="cofactor">
    <cofactor evidence="1">
        <name>FAD</name>
        <dbReference type="ChEBI" id="CHEBI:57692"/>
    </cofactor>
</comment>
<feature type="domain" description="FAD/NAD(P)-binding" evidence="5">
    <location>
        <begin position="5"/>
        <end position="161"/>
    </location>
</feature>
<evidence type="ECO:0000256" key="1">
    <source>
        <dbReference type="ARBA" id="ARBA00001974"/>
    </source>
</evidence>
<dbReference type="InterPro" id="IPR050260">
    <property type="entry name" value="FAD-bd_OxRdtase"/>
</dbReference>
<dbReference type="Gene3D" id="3.50.50.60">
    <property type="entry name" value="FAD/NAD(P)-binding domain"/>
    <property type="match status" value="2"/>
</dbReference>
<dbReference type="PRINTS" id="PR00368">
    <property type="entry name" value="FADPNR"/>
</dbReference>
<protein>
    <submittedName>
        <fullName evidence="6">Assimilatory nitrate reductase electron transfer subunit domain protein</fullName>
    </submittedName>
</protein>
<comment type="similarity">
    <text evidence="2">Belongs to the FAD-dependent oxidoreductase family.</text>
</comment>
<gene>
    <name evidence="6" type="ORF">A244_29415</name>
</gene>
<sequence>MKKLKLVMIGNGMAGVRTLEELLKLSEDLYDITVFGAEPHPNYNRILLSPVLAGEQNFEDIVLNDLAWYESNGIHLLLNRRVVKIDRIKRLVIADDGTQAHYDRLLIATGSRPFILPIPGNTLDSVIGYRDIGHTRQMIDTAVTHKHAVVIGGGLLGLEAANGL</sequence>
<comment type="caution">
    <text evidence="6">The sequence shown here is derived from an EMBL/GenBank/DDBJ whole genome shotgun (WGS) entry which is preliminary data.</text>
</comment>
<evidence type="ECO:0000256" key="4">
    <source>
        <dbReference type="ARBA" id="ARBA00022827"/>
    </source>
</evidence>
<dbReference type="PANTHER" id="PTHR43429:SF3">
    <property type="entry name" value="NITRITE REDUCTASE [NAD(P)H]"/>
    <property type="match status" value="1"/>
</dbReference>
<accession>S6UQC3</accession>
<proteinExistence type="inferred from homology"/>
<evidence type="ECO:0000256" key="3">
    <source>
        <dbReference type="ARBA" id="ARBA00022630"/>
    </source>
</evidence>
<name>S6UQC3_PSESF</name>
<evidence type="ECO:0000256" key="2">
    <source>
        <dbReference type="ARBA" id="ARBA00006442"/>
    </source>
</evidence>
<dbReference type="InterPro" id="IPR036188">
    <property type="entry name" value="FAD/NAD-bd_sf"/>
</dbReference>
<evidence type="ECO:0000313" key="7">
    <source>
        <dbReference type="Proteomes" id="UP000015729"/>
    </source>
</evidence>
<evidence type="ECO:0000259" key="5">
    <source>
        <dbReference type="Pfam" id="PF07992"/>
    </source>
</evidence>
<evidence type="ECO:0000313" key="6">
    <source>
        <dbReference type="EMBL" id="EPN40762.1"/>
    </source>
</evidence>
<keyword evidence="3" id="KW-0285">Flavoprotein</keyword>